<evidence type="ECO:0000256" key="4">
    <source>
        <dbReference type="ARBA" id="ARBA00022679"/>
    </source>
</evidence>
<sequence>MLNKLLGYMSKNKSILLILTVGFLIRLFVLINYQNNMTLFSDDSRYVISGIEFLKTGRIMYDGNTESTVFMMPGLAFLLSLIFSITGYTELGLLMARLPFIFIGLLSIFGLYLICNRIFNKHTGYIAAFLLALSFPHVSLDNMFLTESPFICITIYFVYYSIRFCDSKKNNDFLILLSLYLIGIIFKPTIGLLPIAFIPYYLHKKLPIKLIVSRGLFAVVIVVLFMTPWWVRNYQIVGEFLPFTGNQGDTKLLGTYQGIGYPNEPKMDDIAKYLNNKSSMGEYKHRYFQFKEKGEIADARIKEWFNNNPKGFFYSYLIYKPIKILSEPFYDIKIFDINRSIVKGMQLLLVLFSAIGVSVGLYKFRKNSMFFSIFLILLIVIYFVYLNSFYLAHPRYSAYIMPFIFIIAAYIIDMIVNKVKSIALKL</sequence>
<feature type="transmembrane region" description="Helical" evidence="8">
    <location>
        <begin position="208"/>
        <end position="231"/>
    </location>
</feature>
<evidence type="ECO:0000256" key="3">
    <source>
        <dbReference type="ARBA" id="ARBA00022676"/>
    </source>
</evidence>
<dbReference type="Pfam" id="PF13231">
    <property type="entry name" value="PMT_2"/>
    <property type="match status" value="1"/>
</dbReference>
<accession>A0ABS8YFY4</accession>
<evidence type="ECO:0000313" key="11">
    <source>
        <dbReference type="Proteomes" id="UP001199916"/>
    </source>
</evidence>
<evidence type="ECO:0000256" key="2">
    <source>
        <dbReference type="ARBA" id="ARBA00022475"/>
    </source>
</evidence>
<comment type="caution">
    <text evidence="10">The sequence shown here is derived from an EMBL/GenBank/DDBJ whole genome shotgun (WGS) entry which is preliminary data.</text>
</comment>
<dbReference type="PANTHER" id="PTHR33908">
    <property type="entry name" value="MANNOSYLTRANSFERASE YKCB-RELATED"/>
    <property type="match status" value="1"/>
</dbReference>
<keyword evidence="11" id="KW-1185">Reference proteome</keyword>
<evidence type="ECO:0000256" key="1">
    <source>
        <dbReference type="ARBA" id="ARBA00004651"/>
    </source>
</evidence>
<dbReference type="InterPro" id="IPR050297">
    <property type="entry name" value="LipidA_mod_glycosyltrf_83"/>
</dbReference>
<feature type="transmembrane region" description="Helical" evidence="8">
    <location>
        <begin position="144"/>
        <end position="162"/>
    </location>
</feature>
<evidence type="ECO:0000259" key="9">
    <source>
        <dbReference type="Pfam" id="PF13231"/>
    </source>
</evidence>
<name>A0ABS8YFY4_9BACL</name>
<feature type="transmembrane region" description="Helical" evidence="8">
    <location>
        <begin position="398"/>
        <end position="416"/>
    </location>
</feature>
<evidence type="ECO:0000256" key="6">
    <source>
        <dbReference type="ARBA" id="ARBA00022989"/>
    </source>
</evidence>
<dbReference type="Proteomes" id="UP001199916">
    <property type="component" value="Unassembled WGS sequence"/>
</dbReference>
<keyword evidence="7 8" id="KW-0472">Membrane</keyword>
<protein>
    <submittedName>
        <fullName evidence="10">Glycosyltransferase family 39 protein</fullName>
    </submittedName>
</protein>
<dbReference type="EMBL" id="JAJNBZ010000004">
    <property type="protein sequence ID" value="MCE5169388.1"/>
    <property type="molecule type" value="Genomic_DNA"/>
</dbReference>
<dbReference type="PANTHER" id="PTHR33908:SF11">
    <property type="entry name" value="MEMBRANE PROTEIN"/>
    <property type="match status" value="1"/>
</dbReference>
<keyword evidence="4" id="KW-0808">Transferase</keyword>
<gene>
    <name evidence="10" type="ORF">LQV63_08690</name>
</gene>
<feature type="transmembrane region" description="Helical" evidence="8">
    <location>
        <begin position="174"/>
        <end position="202"/>
    </location>
</feature>
<feature type="transmembrane region" description="Helical" evidence="8">
    <location>
        <begin position="15"/>
        <end position="33"/>
    </location>
</feature>
<feature type="transmembrane region" description="Helical" evidence="8">
    <location>
        <begin position="68"/>
        <end position="88"/>
    </location>
</feature>
<dbReference type="InterPro" id="IPR038731">
    <property type="entry name" value="RgtA/B/C-like"/>
</dbReference>
<dbReference type="RefSeq" id="WP_233696385.1">
    <property type="nucleotide sequence ID" value="NZ_JAJNBZ010000004.1"/>
</dbReference>
<feature type="transmembrane region" description="Helical" evidence="8">
    <location>
        <begin position="347"/>
        <end position="364"/>
    </location>
</feature>
<feature type="transmembrane region" description="Helical" evidence="8">
    <location>
        <begin position="122"/>
        <end position="138"/>
    </location>
</feature>
<evidence type="ECO:0000256" key="5">
    <source>
        <dbReference type="ARBA" id="ARBA00022692"/>
    </source>
</evidence>
<reference evidence="10 11" key="1">
    <citation type="submission" date="2021-11" db="EMBL/GenBank/DDBJ databases">
        <title>Draft genome sequence of Paenibacillus profundus YoMME, a new Gram-positive bacteria with exoelectrogenic properties.</title>
        <authorList>
            <person name="Hubenova Y."/>
            <person name="Hubenova E."/>
            <person name="Manasiev Y."/>
            <person name="Peykov S."/>
            <person name="Mitov M."/>
        </authorList>
    </citation>
    <scope>NUCLEOTIDE SEQUENCE [LARGE SCALE GENOMIC DNA]</scope>
    <source>
        <strain evidence="10 11">YoMME</strain>
    </source>
</reference>
<evidence type="ECO:0000256" key="8">
    <source>
        <dbReference type="SAM" id="Phobius"/>
    </source>
</evidence>
<keyword evidence="5 8" id="KW-0812">Transmembrane</keyword>
<keyword evidence="2" id="KW-1003">Cell membrane</keyword>
<evidence type="ECO:0000256" key="7">
    <source>
        <dbReference type="ARBA" id="ARBA00023136"/>
    </source>
</evidence>
<keyword evidence="6 8" id="KW-1133">Transmembrane helix</keyword>
<comment type="subcellular location">
    <subcellularLocation>
        <location evidence="1">Cell membrane</location>
        <topology evidence="1">Multi-pass membrane protein</topology>
    </subcellularLocation>
</comment>
<organism evidence="10 11">
    <name type="scientific">Paenibacillus profundus</name>
    <dbReference type="NCBI Taxonomy" id="1173085"/>
    <lineage>
        <taxon>Bacteria</taxon>
        <taxon>Bacillati</taxon>
        <taxon>Bacillota</taxon>
        <taxon>Bacilli</taxon>
        <taxon>Bacillales</taxon>
        <taxon>Paenibacillaceae</taxon>
        <taxon>Paenibacillus</taxon>
    </lineage>
</organism>
<feature type="transmembrane region" description="Helical" evidence="8">
    <location>
        <begin position="370"/>
        <end position="391"/>
    </location>
</feature>
<evidence type="ECO:0000313" key="10">
    <source>
        <dbReference type="EMBL" id="MCE5169388.1"/>
    </source>
</evidence>
<feature type="domain" description="Glycosyltransferase RgtA/B/C/D-like" evidence="9">
    <location>
        <begin position="73"/>
        <end position="230"/>
    </location>
</feature>
<proteinExistence type="predicted"/>
<keyword evidence="3" id="KW-0328">Glycosyltransferase</keyword>
<feature type="transmembrane region" description="Helical" evidence="8">
    <location>
        <begin position="94"/>
        <end position="115"/>
    </location>
</feature>